<reference evidence="2 3" key="1">
    <citation type="journal article" date="2019" name="Int. J. Syst. Evol. Microbiol.">
        <title>The Global Catalogue of Microorganisms (GCM) 10K type strain sequencing project: providing services to taxonomists for standard genome sequencing and annotation.</title>
        <authorList>
            <consortium name="The Broad Institute Genomics Platform"/>
            <consortium name="The Broad Institute Genome Sequencing Center for Infectious Disease"/>
            <person name="Wu L."/>
            <person name="Ma J."/>
        </authorList>
    </citation>
    <scope>NUCLEOTIDE SEQUENCE [LARGE SCALE GENOMIC DNA]</scope>
    <source>
        <strain evidence="2 3">CGMCC 1.10387</strain>
    </source>
</reference>
<evidence type="ECO:0000256" key="1">
    <source>
        <dbReference type="SAM" id="MobiDB-lite"/>
    </source>
</evidence>
<dbReference type="RefSeq" id="WP_256308852.1">
    <property type="nucleotide sequence ID" value="NZ_JANHAW010000003.1"/>
</dbReference>
<comment type="caution">
    <text evidence="2">The sequence shown here is derived from an EMBL/GenBank/DDBJ whole genome shotgun (WGS) entry which is preliminary data.</text>
</comment>
<dbReference type="EMBL" id="JBHUDP010000003">
    <property type="protein sequence ID" value="MFD1686227.1"/>
    <property type="molecule type" value="Genomic_DNA"/>
</dbReference>
<gene>
    <name evidence="2" type="ORF">ACFSAS_11440</name>
</gene>
<evidence type="ECO:0000313" key="2">
    <source>
        <dbReference type="EMBL" id="MFD1686227.1"/>
    </source>
</evidence>
<dbReference type="AlphaFoldDB" id="A0ABD6DXD8"/>
<keyword evidence="3" id="KW-1185">Reference proteome</keyword>
<feature type="region of interest" description="Disordered" evidence="1">
    <location>
        <begin position="1"/>
        <end position="22"/>
    </location>
</feature>
<organism evidence="2 3">
    <name type="scientific">Halobellus litoreus</name>
    <dbReference type="NCBI Taxonomy" id="755310"/>
    <lineage>
        <taxon>Archaea</taxon>
        <taxon>Methanobacteriati</taxon>
        <taxon>Methanobacteriota</taxon>
        <taxon>Stenosarchaea group</taxon>
        <taxon>Halobacteria</taxon>
        <taxon>Halobacteriales</taxon>
        <taxon>Haloferacaceae</taxon>
        <taxon>Halobellus</taxon>
    </lineage>
</organism>
<accession>A0ABD6DXD8</accession>
<name>A0ABD6DXD8_9EURY</name>
<proteinExistence type="predicted"/>
<protein>
    <submittedName>
        <fullName evidence="2">Uncharacterized protein</fullName>
    </submittedName>
</protein>
<dbReference type="Proteomes" id="UP001597092">
    <property type="component" value="Unassembled WGS sequence"/>
</dbReference>
<sequence>MKDTKSGSAVGDGGTDADTSRRSDDVNLWDVVRVPFDAIRKGYRELRKVLFTASRPTGEYLVVDESIETIERHLGKQSYAPNWEFSYYERGEVLNLARVVYERAEAGGETRVWWQTHVRGWKNDAGQIELHGHWELEPTENGNLHIDGVGFSFERGMENLRSALDESDLEYESTTIELNSGRDHA</sequence>
<evidence type="ECO:0000313" key="3">
    <source>
        <dbReference type="Proteomes" id="UP001597092"/>
    </source>
</evidence>